<keyword evidence="8" id="KW-1185">Reference proteome</keyword>
<dbReference type="CDD" id="cd20071">
    <property type="entry name" value="SET_SMYD"/>
    <property type="match status" value="1"/>
</dbReference>
<sequence>MDLSHNEIKKQCYEEIAKMVGRGPPGKPVNVDSLGHMLQLLVENPQLLAEDADIRTYRSYVDTNGHCYSNLQYIDAPKCSVRAAELRRAGNQLYAKKLFEIALRKYNESICAAPNASKDLAIGYANRSAIYYEQGLYDVALANIVLAKKNNYPEELMPKLLSREANCRSKLEDVRIPLVEASLELNPKIPFLAKCIQGRMDPAQGPIMVAKRDFKAGDVILREKPMVACVAWENVFGRCNYCISTNLSHFIPCRNCTTAMFCDEECMRKGQSVHRFECGVCAGLSRMFDFWLGPRLFFHGLSLFNDDVTRMMKFCKKFQGNIDSCFYNLDYSKYSPLDEFRTFLTAKSRRFEKPLYDNIIQLNAAIFFDMYMKVPLVQSLIATEEQKDFMQQCFVDYQIQKRNLAFRQTSNGHLYPIASCFGHSCDPNTVLLNELGNELKMIVLRPIRRGEQIHFSYGPTYEQDAEQHEDQLLSLGFDCLCDWCHVEKRYEWMAKFTQPSCFDAGHWAVVKKLINDEEQSCADKMNALQQFIQRYGFSHPQHDFANVLLVYRQALTDVHTAQMTLAMRRKICS</sequence>
<dbReference type="SUPFAM" id="SSF144232">
    <property type="entry name" value="HIT/MYND zinc finger-like"/>
    <property type="match status" value="1"/>
</dbReference>
<evidence type="ECO:0000256" key="4">
    <source>
        <dbReference type="PROSITE-ProRule" id="PRU00134"/>
    </source>
</evidence>
<dbReference type="PANTHER" id="PTHR47111:SF1">
    <property type="entry name" value="SET AND MYND DOMAIN-CONTAINING PROTEIN 4"/>
    <property type="match status" value="1"/>
</dbReference>
<evidence type="ECO:0000256" key="1">
    <source>
        <dbReference type="ARBA" id="ARBA00022723"/>
    </source>
</evidence>
<dbReference type="PANTHER" id="PTHR47111">
    <property type="entry name" value="BCDNA.LD29892"/>
    <property type="match status" value="1"/>
</dbReference>
<dbReference type="PROSITE" id="PS50280">
    <property type="entry name" value="SET"/>
    <property type="match status" value="1"/>
</dbReference>
<dbReference type="InterPro" id="IPR001214">
    <property type="entry name" value="SET_dom"/>
</dbReference>
<dbReference type="GeneID" id="115264392"/>
<proteinExistence type="predicted"/>
<dbReference type="Gene3D" id="1.10.220.160">
    <property type="match status" value="1"/>
</dbReference>
<feature type="domain" description="MYND-type" evidence="6">
    <location>
        <begin position="239"/>
        <end position="278"/>
    </location>
</feature>
<dbReference type="PROSITE" id="PS50865">
    <property type="entry name" value="ZF_MYND_2"/>
    <property type="match status" value="1"/>
</dbReference>
<dbReference type="Pfam" id="PF01753">
    <property type="entry name" value="zf-MYND"/>
    <property type="match status" value="1"/>
</dbReference>
<name>A0ABM1XIM6_AEDAL</name>
<dbReference type="SUPFAM" id="SSF48452">
    <property type="entry name" value="TPR-like"/>
    <property type="match status" value="1"/>
</dbReference>
<keyword evidence="1" id="KW-0479">Metal-binding</keyword>
<dbReference type="SUPFAM" id="SSF82199">
    <property type="entry name" value="SET domain"/>
    <property type="match status" value="1"/>
</dbReference>
<dbReference type="Gene3D" id="6.10.140.2220">
    <property type="match status" value="1"/>
</dbReference>
<evidence type="ECO:0000259" key="5">
    <source>
        <dbReference type="PROSITE" id="PS50280"/>
    </source>
</evidence>
<feature type="domain" description="SET" evidence="5">
    <location>
        <begin position="194"/>
        <end position="458"/>
    </location>
</feature>
<evidence type="ECO:0008006" key="9">
    <source>
        <dbReference type="Google" id="ProtNLM"/>
    </source>
</evidence>
<protein>
    <recommendedName>
        <fullName evidence="9">SET domain-containing protein</fullName>
    </recommendedName>
</protein>
<dbReference type="EnsemblMetazoa" id="AALFPA23_000030.R37">
    <property type="protein sequence ID" value="AALFPA23_000030.P37"/>
    <property type="gene ID" value="AALFPA23_000030"/>
</dbReference>
<dbReference type="Proteomes" id="UP000069940">
    <property type="component" value="Unassembled WGS sequence"/>
</dbReference>
<evidence type="ECO:0000256" key="2">
    <source>
        <dbReference type="ARBA" id="ARBA00022771"/>
    </source>
</evidence>
<accession>A0ABM1XIM6</accession>
<organism evidence="7 8">
    <name type="scientific">Aedes albopictus</name>
    <name type="common">Asian tiger mosquito</name>
    <name type="synonym">Stegomyia albopicta</name>
    <dbReference type="NCBI Taxonomy" id="7160"/>
    <lineage>
        <taxon>Eukaryota</taxon>
        <taxon>Metazoa</taxon>
        <taxon>Ecdysozoa</taxon>
        <taxon>Arthropoda</taxon>
        <taxon>Hexapoda</taxon>
        <taxon>Insecta</taxon>
        <taxon>Pterygota</taxon>
        <taxon>Neoptera</taxon>
        <taxon>Endopterygota</taxon>
        <taxon>Diptera</taxon>
        <taxon>Nematocera</taxon>
        <taxon>Culicoidea</taxon>
        <taxon>Culicidae</taxon>
        <taxon>Culicinae</taxon>
        <taxon>Aedini</taxon>
        <taxon>Aedes</taxon>
        <taxon>Stegomyia</taxon>
    </lineage>
</organism>
<dbReference type="InterPro" id="IPR046341">
    <property type="entry name" value="SET_dom_sf"/>
</dbReference>
<keyword evidence="3" id="KW-0862">Zinc</keyword>
<dbReference type="RefSeq" id="XP_029723918.2">
    <property type="nucleotide sequence ID" value="XM_029868058.2"/>
</dbReference>
<evidence type="ECO:0000256" key="3">
    <source>
        <dbReference type="ARBA" id="ARBA00022833"/>
    </source>
</evidence>
<keyword evidence="2 4" id="KW-0863">Zinc-finger</keyword>
<dbReference type="Gene3D" id="1.25.40.10">
    <property type="entry name" value="Tetratricopeptide repeat domain"/>
    <property type="match status" value="1"/>
</dbReference>
<dbReference type="Gene3D" id="2.170.270.10">
    <property type="entry name" value="SET domain"/>
    <property type="match status" value="1"/>
</dbReference>
<evidence type="ECO:0000259" key="6">
    <source>
        <dbReference type="PROSITE" id="PS50865"/>
    </source>
</evidence>
<reference evidence="7" key="2">
    <citation type="submission" date="2025-05" db="UniProtKB">
        <authorList>
            <consortium name="EnsemblMetazoa"/>
        </authorList>
    </citation>
    <scope>IDENTIFICATION</scope>
    <source>
        <strain evidence="7">Foshan</strain>
    </source>
</reference>
<dbReference type="Pfam" id="PF00856">
    <property type="entry name" value="SET"/>
    <property type="match status" value="1"/>
</dbReference>
<dbReference type="InterPro" id="IPR002893">
    <property type="entry name" value="Znf_MYND"/>
</dbReference>
<dbReference type="InterPro" id="IPR011990">
    <property type="entry name" value="TPR-like_helical_dom_sf"/>
</dbReference>
<evidence type="ECO:0000313" key="7">
    <source>
        <dbReference type="EnsemblMetazoa" id="AALFPA23_000030.P37"/>
    </source>
</evidence>
<reference evidence="8" key="1">
    <citation type="journal article" date="2015" name="Proc. Natl. Acad. Sci. U.S.A.">
        <title>Genome sequence of the Asian Tiger mosquito, Aedes albopictus, reveals insights into its biology, genetics, and evolution.</title>
        <authorList>
            <person name="Chen X.G."/>
            <person name="Jiang X."/>
            <person name="Gu J."/>
            <person name="Xu M."/>
            <person name="Wu Y."/>
            <person name="Deng Y."/>
            <person name="Zhang C."/>
            <person name="Bonizzoni M."/>
            <person name="Dermauw W."/>
            <person name="Vontas J."/>
            <person name="Armbruster P."/>
            <person name="Huang X."/>
            <person name="Yang Y."/>
            <person name="Zhang H."/>
            <person name="He W."/>
            <person name="Peng H."/>
            <person name="Liu Y."/>
            <person name="Wu K."/>
            <person name="Chen J."/>
            <person name="Lirakis M."/>
            <person name="Topalis P."/>
            <person name="Van Leeuwen T."/>
            <person name="Hall A.B."/>
            <person name="Jiang X."/>
            <person name="Thorpe C."/>
            <person name="Mueller R.L."/>
            <person name="Sun C."/>
            <person name="Waterhouse R.M."/>
            <person name="Yan G."/>
            <person name="Tu Z.J."/>
            <person name="Fang X."/>
            <person name="James A.A."/>
        </authorList>
    </citation>
    <scope>NUCLEOTIDE SEQUENCE [LARGE SCALE GENOMIC DNA]</scope>
    <source>
        <strain evidence="8">Foshan</strain>
    </source>
</reference>
<evidence type="ECO:0000313" key="8">
    <source>
        <dbReference type="Proteomes" id="UP000069940"/>
    </source>
</evidence>
<dbReference type="PROSITE" id="PS01360">
    <property type="entry name" value="ZF_MYND_1"/>
    <property type="match status" value="1"/>
</dbReference>